<dbReference type="InterPro" id="IPR001646">
    <property type="entry name" value="5peptide_repeat"/>
</dbReference>
<dbReference type="AlphaFoldDB" id="A0A9J6ET97"/>
<dbReference type="InterPro" id="IPR003131">
    <property type="entry name" value="T1-type_BTB"/>
</dbReference>
<name>A0A9J6ET97_RHIMP</name>
<reference evidence="2" key="2">
    <citation type="submission" date="2021-09" db="EMBL/GenBank/DDBJ databases">
        <authorList>
            <person name="Jia N."/>
            <person name="Wang J."/>
            <person name="Shi W."/>
            <person name="Du L."/>
            <person name="Sun Y."/>
            <person name="Zhan W."/>
            <person name="Jiang J."/>
            <person name="Wang Q."/>
            <person name="Zhang B."/>
            <person name="Ji P."/>
            <person name="Sakyi L.B."/>
            <person name="Cui X."/>
            <person name="Yuan T."/>
            <person name="Jiang B."/>
            <person name="Yang W."/>
            <person name="Lam T.T.-Y."/>
            <person name="Chang Q."/>
            <person name="Ding S."/>
            <person name="Wang X."/>
            <person name="Zhu J."/>
            <person name="Ruan X."/>
            <person name="Zhao L."/>
            <person name="Wei J."/>
            <person name="Que T."/>
            <person name="Du C."/>
            <person name="Cheng J."/>
            <person name="Dai P."/>
            <person name="Han X."/>
            <person name="Huang E."/>
            <person name="Gao Y."/>
            <person name="Liu J."/>
            <person name="Shao H."/>
            <person name="Ye R."/>
            <person name="Li L."/>
            <person name="Wei W."/>
            <person name="Wang X."/>
            <person name="Wang C."/>
            <person name="Huo Q."/>
            <person name="Li W."/>
            <person name="Guo W."/>
            <person name="Chen H."/>
            <person name="Chen S."/>
            <person name="Zhou L."/>
            <person name="Zhou L."/>
            <person name="Ni X."/>
            <person name="Tian J."/>
            <person name="Zhou Y."/>
            <person name="Sheng Y."/>
            <person name="Liu T."/>
            <person name="Pan Y."/>
            <person name="Xia L."/>
            <person name="Li J."/>
            <person name="Zhao F."/>
            <person name="Cao W."/>
        </authorList>
    </citation>
    <scope>NUCLEOTIDE SEQUENCE</scope>
    <source>
        <strain evidence="2">Rmic-2018</strain>
        <tissue evidence="2">Larvae</tissue>
    </source>
</reference>
<dbReference type="SUPFAM" id="SSF141571">
    <property type="entry name" value="Pentapeptide repeat-like"/>
    <property type="match status" value="1"/>
</dbReference>
<gene>
    <name evidence="2" type="ORF">HPB51_015032</name>
</gene>
<organism evidence="2 3">
    <name type="scientific">Rhipicephalus microplus</name>
    <name type="common">Cattle tick</name>
    <name type="synonym">Boophilus microplus</name>
    <dbReference type="NCBI Taxonomy" id="6941"/>
    <lineage>
        <taxon>Eukaryota</taxon>
        <taxon>Metazoa</taxon>
        <taxon>Ecdysozoa</taxon>
        <taxon>Arthropoda</taxon>
        <taxon>Chelicerata</taxon>
        <taxon>Arachnida</taxon>
        <taxon>Acari</taxon>
        <taxon>Parasitiformes</taxon>
        <taxon>Ixodida</taxon>
        <taxon>Ixodoidea</taxon>
        <taxon>Ixodidae</taxon>
        <taxon>Rhipicephalinae</taxon>
        <taxon>Rhipicephalus</taxon>
        <taxon>Boophilus</taxon>
    </lineage>
</organism>
<dbReference type="Pfam" id="PF13599">
    <property type="entry name" value="Pentapeptide_4"/>
    <property type="match status" value="1"/>
</dbReference>
<proteinExistence type="predicted"/>
<dbReference type="EMBL" id="JABSTU010000002">
    <property type="protein sequence ID" value="KAH8037598.1"/>
    <property type="molecule type" value="Genomic_DNA"/>
</dbReference>
<dbReference type="PANTHER" id="PTHR14136">
    <property type="entry name" value="BTB_POZ DOMAIN-CONTAINING PROTEIN KCTD9"/>
    <property type="match status" value="1"/>
</dbReference>
<dbReference type="InterPro" id="IPR011333">
    <property type="entry name" value="SKP1/BTB/POZ_sf"/>
</dbReference>
<dbReference type="GO" id="GO:0051260">
    <property type="term" value="P:protein homooligomerization"/>
    <property type="evidence" value="ECO:0007669"/>
    <property type="project" value="InterPro"/>
</dbReference>
<dbReference type="InterPro" id="IPR051082">
    <property type="entry name" value="Pentapeptide-BTB/POZ_domain"/>
</dbReference>
<dbReference type="Proteomes" id="UP000821866">
    <property type="component" value="Chromosome 10"/>
</dbReference>
<reference evidence="2" key="1">
    <citation type="journal article" date="2020" name="Cell">
        <title>Large-Scale Comparative Analyses of Tick Genomes Elucidate Their Genetic Diversity and Vector Capacities.</title>
        <authorList>
            <consortium name="Tick Genome and Microbiome Consortium (TIGMIC)"/>
            <person name="Jia N."/>
            <person name="Wang J."/>
            <person name="Shi W."/>
            <person name="Du L."/>
            <person name="Sun Y."/>
            <person name="Zhan W."/>
            <person name="Jiang J.F."/>
            <person name="Wang Q."/>
            <person name="Zhang B."/>
            <person name="Ji P."/>
            <person name="Bell-Sakyi L."/>
            <person name="Cui X.M."/>
            <person name="Yuan T.T."/>
            <person name="Jiang B.G."/>
            <person name="Yang W.F."/>
            <person name="Lam T.T."/>
            <person name="Chang Q.C."/>
            <person name="Ding S.J."/>
            <person name="Wang X.J."/>
            <person name="Zhu J.G."/>
            <person name="Ruan X.D."/>
            <person name="Zhao L."/>
            <person name="Wei J.T."/>
            <person name="Ye R.Z."/>
            <person name="Que T.C."/>
            <person name="Du C.H."/>
            <person name="Zhou Y.H."/>
            <person name="Cheng J.X."/>
            <person name="Dai P.F."/>
            <person name="Guo W.B."/>
            <person name="Han X.H."/>
            <person name="Huang E.J."/>
            <person name="Li L.F."/>
            <person name="Wei W."/>
            <person name="Gao Y.C."/>
            <person name="Liu J.Z."/>
            <person name="Shao H.Z."/>
            <person name="Wang X."/>
            <person name="Wang C.C."/>
            <person name="Yang T.C."/>
            <person name="Huo Q.B."/>
            <person name="Li W."/>
            <person name="Chen H.Y."/>
            <person name="Chen S.E."/>
            <person name="Zhou L.G."/>
            <person name="Ni X.B."/>
            <person name="Tian J.H."/>
            <person name="Sheng Y."/>
            <person name="Liu T."/>
            <person name="Pan Y.S."/>
            <person name="Xia L.Y."/>
            <person name="Li J."/>
            <person name="Zhao F."/>
            <person name="Cao W.C."/>
        </authorList>
    </citation>
    <scope>NUCLEOTIDE SEQUENCE</scope>
    <source>
        <strain evidence="2">Rmic-2018</strain>
    </source>
</reference>
<protein>
    <recommendedName>
        <fullName evidence="1">Potassium channel tetramerisation-type BTB domain-containing protein</fullName>
    </recommendedName>
</protein>
<dbReference type="Pfam" id="PF02214">
    <property type="entry name" value="BTB_2"/>
    <property type="match status" value="1"/>
</dbReference>
<dbReference type="VEuPathDB" id="VectorBase:LOC119181496"/>
<keyword evidence="3" id="KW-1185">Reference proteome</keyword>
<evidence type="ECO:0000313" key="2">
    <source>
        <dbReference type="EMBL" id="KAH8037598.1"/>
    </source>
</evidence>
<dbReference type="Gene3D" id="3.30.710.10">
    <property type="entry name" value="Potassium Channel Kv1.1, Chain A"/>
    <property type="match status" value="1"/>
</dbReference>
<accession>A0A9J6ET97</accession>
<evidence type="ECO:0000259" key="1">
    <source>
        <dbReference type="Pfam" id="PF02214"/>
    </source>
</evidence>
<sequence length="310" mass="34620">MQSFKCKASEHNDDVRHHGLGTKLRAKRNALFRGESHEMFGCLFSLDTDVGLCLKEKDAHGAYLLDRCPTYVEPVLEYLQNGRLLLNDKVSYLGVIEEAKFFGVDEIIPDIQRRMMEPSHTMTRQDVIRALCHTCIKRVSFKGCDLTAVDLSQLDLHLLDFRGANLSMCNLEHADLSHSDFEGAQLYGAKMMYANLEGADFRSCKMGDPDGPSSWNANLSGANLKDAIMDDSVLYGVNFCHATLTRASLQNCDLRHAVLSNAEVSVRVFEHTSEVPGATCFYESDKLTPLFRDATLVLRADAANSKKTEQ</sequence>
<dbReference type="Gene3D" id="2.160.20.80">
    <property type="entry name" value="E3 ubiquitin-protein ligase SopA"/>
    <property type="match status" value="1"/>
</dbReference>
<evidence type="ECO:0000313" key="3">
    <source>
        <dbReference type="Proteomes" id="UP000821866"/>
    </source>
</evidence>
<comment type="caution">
    <text evidence="2">The sequence shown here is derived from an EMBL/GenBank/DDBJ whole genome shotgun (WGS) entry which is preliminary data.</text>
</comment>
<dbReference type="Pfam" id="PF00805">
    <property type="entry name" value="Pentapeptide"/>
    <property type="match status" value="1"/>
</dbReference>
<dbReference type="PANTHER" id="PTHR14136:SF17">
    <property type="entry name" value="BTB_POZ DOMAIN-CONTAINING PROTEIN KCTD9"/>
    <property type="match status" value="1"/>
</dbReference>
<feature type="domain" description="Potassium channel tetramerisation-type BTB" evidence="1">
    <location>
        <begin position="36"/>
        <end position="107"/>
    </location>
</feature>
<dbReference type="SUPFAM" id="SSF54695">
    <property type="entry name" value="POZ domain"/>
    <property type="match status" value="1"/>
</dbReference>